<gene>
    <name evidence="2" type="ORF">NDU88_005806</name>
</gene>
<feature type="region of interest" description="Disordered" evidence="1">
    <location>
        <begin position="1"/>
        <end position="66"/>
    </location>
</feature>
<feature type="compositionally biased region" description="Basic and acidic residues" evidence="1">
    <location>
        <begin position="113"/>
        <end position="124"/>
    </location>
</feature>
<feature type="compositionally biased region" description="Polar residues" evidence="1">
    <location>
        <begin position="39"/>
        <end position="49"/>
    </location>
</feature>
<accession>A0AAV7LMG6</accession>
<keyword evidence="3" id="KW-1185">Reference proteome</keyword>
<proteinExistence type="predicted"/>
<organism evidence="2 3">
    <name type="scientific">Pleurodeles waltl</name>
    <name type="common">Iberian ribbed newt</name>
    <dbReference type="NCBI Taxonomy" id="8319"/>
    <lineage>
        <taxon>Eukaryota</taxon>
        <taxon>Metazoa</taxon>
        <taxon>Chordata</taxon>
        <taxon>Craniata</taxon>
        <taxon>Vertebrata</taxon>
        <taxon>Euteleostomi</taxon>
        <taxon>Amphibia</taxon>
        <taxon>Batrachia</taxon>
        <taxon>Caudata</taxon>
        <taxon>Salamandroidea</taxon>
        <taxon>Salamandridae</taxon>
        <taxon>Pleurodelinae</taxon>
        <taxon>Pleurodeles</taxon>
    </lineage>
</organism>
<feature type="compositionally biased region" description="Basic and acidic residues" evidence="1">
    <location>
        <begin position="94"/>
        <end position="107"/>
    </location>
</feature>
<feature type="region of interest" description="Disordered" evidence="1">
    <location>
        <begin position="94"/>
        <end position="183"/>
    </location>
</feature>
<dbReference type="EMBL" id="JANPWB010000015">
    <property type="protein sequence ID" value="KAJ1092696.1"/>
    <property type="molecule type" value="Genomic_DNA"/>
</dbReference>
<comment type="caution">
    <text evidence="2">The sequence shown here is derived from an EMBL/GenBank/DDBJ whole genome shotgun (WGS) entry which is preliminary data.</text>
</comment>
<evidence type="ECO:0000313" key="2">
    <source>
        <dbReference type="EMBL" id="KAJ1092696.1"/>
    </source>
</evidence>
<dbReference type="AlphaFoldDB" id="A0AAV7LMG6"/>
<name>A0AAV7LMG6_PLEWA</name>
<evidence type="ECO:0000256" key="1">
    <source>
        <dbReference type="SAM" id="MobiDB-lite"/>
    </source>
</evidence>
<reference evidence="2" key="1">
    <citation type="journal article" date="2022" name="bioRxiv">
        <title>Sequencing and chromosome-scale assembly of the giantPleurodeles waltlgenome.</title>
        <authorList>
            <person name="Brown T."/>
            <person name="Elewa A."/>
            <person name="Iarovenko S."/>
            <person name="Subramanian E."/>
            <person name="Araus A.J."/>
            <person name="Petzold A."/>
            <person name="Susuki M."/>
            <person name="Suzuki K.-i.T."/>
            <person name="Hayashi T."/>
            <person name="Toyoda A."/>
            <person name="Oliveira C."/>
            <person name="Osipova E."/>
            <person name="Leigh N.D."/>
            <person name="Simon A."/>
            <person name="Yun M.H."/>
        </authorList>
    </citation>
    <scope>NUCLEOTIDE SEQUENCE</scope>
    <source>
        <strain evidence="2">20211129_DDA</strain>
        <tissue evidence="2">Liver</tissue>
    </source>
</reference>
<evidence type="ECO:0000313" key="3">
    <source>
        <dbReference type="Proteomes" id="UP001066276"/>
    </source>
</evidence>
<feature type="compositionally biased region" description="Basic and acidic residues" evidence="1">
    <location>
        <begin position="9"/>
        <end position="27"/>
    </location>
</feature>
<dbReference type="Proteomes" id="UP001066276">
    <property type="component" value="Chromosome 11"/>
</dbReference>
<sequence>MAPKSTRNIGDKVEGAKTMRAGNDKGDAAGAVRRPTTVMAKSSGKNMTGTGREDKNGDGVMPPLSGLGSLLGGEAIGNIGDTTSVLSKEALKHVEPNLAVGDKETVKSIKPPEWAKDGSDKFDSLTEESDFTSSEHTLSESGSSISPETGSISSSNEPIVWQQRRHRKRATARSGPSEGTELFPLSGTKTLKWDYSGIGLTDYPLQMVSI</sequence>
<protein>
    <submittedName>
        <fullName evidence="2">Uncharacterized protein</fullName>
    </submittedName>
</protein>
<feature type="compositionally biased region" description="Low complexity" evidence="1">
    <location>
        <begin position="132"/>
        <end position="155"/>
    </location>
</feature>